<dbReference type="PANTHER" id="PTHR47438:SF1">
    <property type="entry name" value="PHOSPHATE METABOLISM PROTEIN 8-RELATED"/>
    <property type="match status" value="1"/>
</dbReference>
<dbReference type="SFLD" id="SFLDG01129">
    <property type="entry name" value="C1.5:_HAD__Beta-PGM__Phosphata"/>
    <property type="match status" value="1"/>
</dbReference>
<dbReference type="NCBIfam" id="TIGR01509">
    <property type="entry name" value="HAD-SF-IA-v3"/>
    <property type="match status" value="1"/>
</dbReference>
<proteinExistence type="predicted"/>
<dbReference type="SUPFAM" id="SSF56784">
    <property type="entry name" value="HAD-like"/>
    <property type="match status" value="1"/>
</dbReference>
<sequence>MLDATNSNSSSAQSIFFFDVDNCLYPQSAGIANMMKERIYDYGKAVGISEEEVQHLCERYYIDYGLAVRGLIKHHEIDPVDYDNYVDGGLPLEDVLEPNPKLRQMLEALKMKKWVFTNAGLPHAKRVLKILGIEDQFDGITYCDYSEPDFPSKPDASMYHRAMTQAGAKDPKLCYLVDDSAANVNTAQELGWTAIHVTDHPEMSQTGHYQIHKVTDLPKVLPGLWERNN</sequence>
<dbReference type="PANTHER" id="PTHR47438">
    <property type="entry name" value="PHOSPHATE METABOLISM PROTEIN 8-RELATED"/>
    <property type="match status" value="1"/>
</dbReference>
<dbReference type="Proteomes" id="UP001479436">
    <property type="component" value="Unassembled WGS sequence"/>
</dbReference>
<dbReference type="InterPro" id="IPR010237">
    <property type="entry name" value="Pyr-5-nucltdase"/>
</dbReference>
<evidence type="ECO:0000313" key="2">
    <source>
        <dbReference type="Proteomes" id="UP001479436"/>
    </source>
</evidence>
<evidence type="ECO:0000313" key="1">
    <source>
        <dbReference type="EMBL" id="KAK9728896.1"/>
    </source>
</evidence>
<dbReference type="Gene3D" id="3.40.50.1000">
    <property type="entry name" value="HAD superfamily/HAD-like"/>
    <property type="match status" value="1"/>
</dbReference>
<dbReference type="InterPro" id="IPR006439">
    <property type="entry name" value="HAD-SF_hydro_IA"/>
</dbReference>
<keyword evidence="2" id="KW-1185">Reference proteome</keyword>
<dbReference type="EMBL" id="JASJQH010006889">
    <property type="protein sequence ID" value="KAK9728896.1"/>
    <property type="molecule type" value="Genomic_DNA"/>
</dbReference>
<reference evidence="1 2" key="1">
    <citation type="submission" date="2023-04" db="EMBL/GenBank/DDBJ databases">
        <title>Genome of Basidiobolus ranarum AG-B5.</title>
        <authorList>
            <person name="Stajich J.E."/>
            <person name="Carter-House D."/>
            <person name="Gryganskyi A."/>
        </authorList>
    </citation>
    <scope>NUCLEOTIDE SEQUENCE [LARGE SCALE GENOMIC DNA]</scope>
    <source>
        <strain evidence="1 2">AG-B5</strain>
    </source>
</reference>
<organism evidence="1 2">
    <name type="scientific">Basidiobolus ranarum</name>
    <dbReference type="NCBI Taxonomy" id="34480"/>
    <lineage>
        <taxon>Eukaryota</taxon>
        <taxon>Fungi</taxon>
        <taxon>Fungi incertae sedis</taxon>
        <taxon>Zoopagomycota</taxon>
        <taxon>Entomophthoromycotina</taxon>
        <taxon>Basidiobolomycetes</taxon>
        <taxon>Basidiobolales</taxon>
        <taxon>Basidiobolaceae</taxon>
        <taxon>Basidiobolus</taxon>
    </lineage>
</organism>
<comment type="caution">
    <text evidence="1">The sequence shown here is derived from an EMBL/GenBank/DDBJ whole genome shotgun (WGS) entry which is preliminary data.</text>
</comment>
<dbReference type="InterPro" id="IPR023214">
    <property type="entry name" value="HAD_sf"/>
</dbReference>
<dbReference type="InterPro" id="IPR052791">
    <property type="entry name" value="SSM1_domain"/>
</dbReference>
<dbReference type="NCBIfam" id="TIGR01993">
    <property type="entry name" value="Pyr-5-nucltdase"/>
    <property type="match status" value="1"/>
</dbReference>
<gene>
    <name evidence="1" type="primary">SDT1_1</name>
    <name evidence="1" type="ORF">K7432_000719</name>
</gene>
<dbReference type="Pfam" id="PF00702">
    <property type="entry name" value="Hydrolase"/>
    <property type="match status" value="1"/>
</dbReference>
<accession>A0ABR2WAR0</accession>
<dbReference type="InterPro" id="IPR036412">
    <property type="entry name" value="HAD-like_sf"/>
</dbReference>
<protein>
    <submittedName>
        <fullName evidence="1">Suppressor of disruption of TFIIS</fullName>
    </submittedName>
</protein>
<dbReference type="SFLD" id="SFLDG01132">
    <property type="entry name" value="C1.5.3:_5'-Nucleotidase_Like"/>
    <property type="match status" value="1"/>
</dbReference>
<name>A0ABR2WAR0_9FUNG</name>
<dbReference type="Gene3D" id="1.10.150.450">
    <property type="match status" value="1"/>
</dbReference>
<dbReference type="SFLD" id="SFLDS00003">
    <property type="entry name" value="Haloacid_Dehalogenase"/>
    <property type="match status" value="1"/>
</dbReference>